<dbReference type="RefSeq" id="WP_173779563.1">
    <property type="nucleotide sequence ID" value="NZ_JABSNO010000014.1"/>
</dbReference>
<sequence>MMERDVEILKRKIANFPPDLIEAFSRIIESLEEVPTSTMMNVQREEVLYRIQFHKENPLTKLDFFENIKSLEKFCA</sequence>
<reference evidence="1" key="1">
    <citation type="submission" date="2020-05" db="EMBL/GenBank/DDBJ databases">
        <title>Genomic Encyclopedia of Type Strains, Phase IV (KMG-V): Genome sequencing to study the core and pangenomes of soil and plant-associated prokaryotes.</title>
        <authorList>
            <person name="Whitman W."/>
        </authorList>
    </citation>
    <scope>NUCLEOTIDE SEQUENCE</scope>
    <source>
        <strain evidence="1">16F</strain>
    </source>
</reference>
<evidence type="ECO:0000313" key="2">
    <source>
        <dbReference type="Proteomes" id="UP000610746"/>
    </source>
</evidence>
<dbReference type="Proteomes" id="UP000610746">
    <property type="component" value="Unassembled WGS sequence"/>
</dbReference>
<proteinExistence type="predicted"/>
<accession>A0A8J8G818</accession>
<comment type="caution">
    <text evidence="1">The sequence shown here is derived from an EMBL/GenBank/DDBJ whole genome shotgun (WGS) entry which is preliminary data.</text>
</comment>
<organism evidence="1 2">
    <name type="scientific">Frigoriflavimonas asaccharolytica</name>
    <dbReference type="NCBI Taxonomy" id="2735899"/>
    <lineage>
        <taxon>Bacteria</taxon>
        <taxon>Pseudomonadati</taxon>
        <taxon>Bacteroidota</taxon>
        <taxon>Flavobacteriia</taxon>
        <taxon>Flavobacteriales</taxon>
        <taxon>Weeksellaceae</taxon>
        <taxon>Frigoriflavimonas</taxon>
    </lineage>
</organism>
<dbReference type="AlphaFoldDB" id="A0A8J8G818"/>
<gene>
    <name evidence="1" type="ORF">HNQ03_002065</name>
</gene>
<evidence type="ECO:0000313" key="1">
    <source>
        <dbReference type="EMBL" id="NRS92981.1"/>
    </source>
</evidence>
<dbReference type="EMBL" id="JABSNO010000014">
    <property type="protein sequence ID" value="NRS92981.1"/>
    <property type="molecule type" value="Genomic_DNA"/>
</dbReference>
<protein>
    <submittedName>
        <fullName evidence="1">Uncharacterized protein</fullName>
    </submittedName>
</protein>
<name>A0A8J8G818_9FLAO</name>
<keyword evidence="2" id="KW-1185">Reference proteome</keyword>